<feature type="coiled-coil region" evidence="1">
    <location>
        <begin position="618"/>
        <end position="747"/>
    </location>
</feature>
<keyword evidence="3" id="KW-1185">Reference proteome</keyword>
<dbReference type="PANTHER" id="PTHR32182">
    <property type="entry name" value="DNA REPLICATION AND REPAIR PROTEIN RECF"/>
    <property type="match status" value="1"/>
</dbReference>
<proteinExistence type="predicted"/>
<organism evidence="2 3">
    <name type="scientific">Anaeroplasma bactoclasticum</name>
    <dbReference type="NCBI Taxonomy" id="2088"/>
    <lineage>
        <taxon>Bacteria</taxon>
        <taxon>Bacillati</taxon>
        <taxon>Mycoplasmatota</taxon>
        <taxon>Mollicutes</taxon>
        <taxon>Anaeroplasmatales</taxon>
        <taxon>Anaeroplasmataceae</taxon>
        <taxon>Anaeroplasma</taxon>
    </lineage>
</organism>
<dbReference type="GO" id="GO:0006302">
    <property type="term" value="P:double-strand break repair"/>
    <property type="evidence" value="ECO:0007669"/>
    <property type="project" value="TreeGrafter"/>
</dbReference>
<dbReference type="SUPFAM" id="SSF52540">
    <property type="entry name" value="P-loop containing nucleoside triphosphate hydrolases"/>
    <property type="match status" value="1"/>
</dbReference>
<keyword evidence="1" id="KW-0175">Coiled coil</keyword>
<dbReference type="GO" id="GO:0000731">
    <property type="term" value="P:DNA synthesis involved in DNA repair"/>
    <property type="evidence" value="ECO:0007669"/>
    <property type="project" value="TreeGrafter"/>
</dbReference>
<dbReference type="Pfam" id="PF13558">
    <property type="entry name" value="SbcC_Walker_B"/>
    <property type="match status" value="1"/>
</dbReference>
<evidence type="ECO:0000313" key="2">
    <source>
        <dbReference type="EMBL" id="RIA75480.1"/>
    </source>
</evidence>
<evidence type="ECO:0000313" key="3">
    <source>
        <dbReference type="Proteomes" id="UP000266506"/>
    </source>
</evidence>
<dbReference type="RefSeq" id="WP_162849861.1">
    <property type="nucleotide sequence ID" value="NZ_QXEV01000018.1"/>
</dbReference>
<dbReference type="AlphaFoldDB" id="A0A397RMB7"/>
<feature type="coiled-coil region" evidence="1">
    <location>
        <begin position="267"/>
        <end position="315"/>
    </location>
</feature>
<reference evidence="2 3" key="1">
    <citation type="submission" date="2018-08" db="EMBL/GenBank/DDBJ databases">
        <title>Genomic Encyclopedia of Archaeal and Bacterial Type Strains, Phase II (KMG-II): from individual species to whole genera.</title>
        <authorList>
            <person name="Goeker M."/>
        </authorList>
    </citation>
    <scope>NUCLEOTIDE SEQUENCE [LARGE SCALE GENOMIC DNA]</scope>
    <source>
        <strain evidence="2 3">ATCC 27112</strain>
    </source>
</reference>
<comment type="caution">
    <text evidence="2">The sequence shown here is derived from an EMBL/GenBank/DDBJ whole genome shotgun (WGS) entry which is preliminary data.</text>
</comment>
<dbReference type="InParanoid" id="A0A397RMB7"/>
<gene>
    <name evidence="2" type="ORF">EI71_01445</name>
</gene>
<protein>
    <submittedName>
        <fullName evidence="2">Uncharacterized protein YPO0396</fullName>
    </submittedName>
</protein>
<dbReference type="Proteomes" id="UP000266506">
    <property type="component" value="Unassembled WGS sequence"/>
</dbReference>
<sequence length="1081" mass="124379">MKKLVKVRLINWHYLANETIELNGNTLLTGPNASGKSTIMDAITYVLTAGDTAFNLAANEKGKRDLRGYVKCKLGMDDREYLRNGDISGHIALQFHDEKTGLDFTVGAVIDAFGDLTPVKTIFYRSDEPINDSMFISEEKSIYGTVEFRKHNPLFEYYLTKKEAKRGFRNAFGSINEDFYRLIPKALAFKPIADVKEFIYQNILEEKEIDVTAIQESIRAYKELEITLKLIQGKIADLHEIDFVYQEILKIQENKAYIEYLMHLFDVEAVRNDINDAKRLIDKEEQLRIRKTKELQDLDQENIALQDRARELYNLLASDDTFKAEEYTNREILKTQANIASLEANKQGFLKRSANFKDIVNALRKLSDEKLYTEAAGINLSLINMNAVEDTKLRLRDLNSRMQALISKKNQRLGSLDGQLEQIIQEINQISVALRDLKQNKMNYNPQLVQIRQEIQEGLKRIYNYDINVHIFAELCEITDPKWADTVEIFLRNRRFMMIVEPRYYDQALQIYSRIKNKYHLYGIGLVNTKQIQKFKTFEKNSLASIIESDNQDARAYINYTCGSVIMCDDPMELEKYSTSITNDHLLYSGYTVTDLNPNVDKPFMGKNAAAKASSIWAEKAEEAKAKYTEVNSEVERVSKEIELLSQIDIRPLLEDLDKALELVKEQAALEDLTRQAKRSKNATPSELQDDYEKVQQSIKNIEKKKMDYSMEIGSIGTRINALLETVNQKNAELEKLTGELKTLAGDNVTFESRAKAEYETIVQGQSFKQALALYKEKYETEEGSYSTLVDNLVAKQFNYVNKYNSTLTIGLAEVDKFMAELNKLEKSELITYETKVRSARESAEVVFKEDFIAKLRNNILTAEQEIGKINETLKNIRFGNDSYEFIFPRSSEYAQFYDMVTSDLVDLNQGLFTYDFQNKYDEQIRELFESLSQDEINSNGAMNKFTDYRTYMDYDIRIINQDGDSMTYSKVFKEKSGGETQVPFYVAIIASFVRVYTKTGFSGGDPIGVVMFDEVFDKMDGNRMRAMMSFINSMPLQVIIACPPQRMDILQDYADTTLIMVRQGTKAKVLPMTNKEGALR</sequence>
<dbReference type="PANTHER" id="PTHR32182:SF0">
    <property type="entry name" value="DNA REPLICATION AND REPAIR PROTEIN RECF"/>
    <property type="match status" value="1"/>
</dbReference>
<evidence type="ECO:0000256" key="1">
    <source>
        <dbReference type="SAM" id="Coils"/>
    </source>
</evidence>
<accession>A0A397RMB7</accession>
<feature type="coiled-coil region" evidence="1">
    <location>
        <begin position="388"/>
        <end position="440"/>
    </location>
</feature>
<dbReference type="Gene3D" id="3.40.50.300">
    <property type="entry name" value="P-loop containing nucleotide triphosphate hydrolases"/>
    <property type="match status" value="2"/>
</dbReference>
<dbReference type="Pfam" id="PF13555">
    <property type="entry name" value="AAA_29"/>
    <property type="match status" value="1"/>
</dbReference>
<dbReference type="EMBL" id="QXEV01000018">
    <property type="protein sequence ID" value="RIA75480.1"/>
    <property type="molecule type" value="Genomic_DNA"/>
</dbReference>
<name>A0A397RMB7_9MOLU</name>
<dbReference type="InterPro" id="IPR027417">
    <property type="entry name" value="P-loop_NTPase"/>
</dbReference>